<proteinExistence type="predicted"/>
<evidence type="ECO:0008006" key="4">
    <source>
        <dbReference type="Google" id="ProtNLM"/>
    </source>
</evidence>
<feature type="signal peptide" evidence="1">
    <location>
        <begin position="1"/>
        <end position="17"/>
    </location>
</feature>
<name>A0A1T5GH78_9SPHI</name>
<evidence type="ECO:0000313" key="3">
    <source>
        <dbReference type="Proteomes" id="UP000190150"/>
    </source>
</evidence>
<accession>A0A1T5GH78</accession>
<evidence type="ECO:0000313" key="2">
    <source>
        <dbReference type="EMBL" id="SKC07690.1"/>
    </source>
</evidence>
<dbReference type="STRING" id="1513896.SAMN05660841_04065"/>
<keyword evidence="3" id="KW-1185">Reference proteome</keyword>
<gene>
    <name evidence="2" type="ORF">SAMN05660841_04065</name>
</gene>
<dbReference type="Proteomes" id="UP000190150">
    <property type="component" value="Unassembled WGS sequence"/>
</dbReference>
<keyword evidence="1" id="KW-0732">Signal</keyword>
<feature type="chain" id="PRO_5013205198" description="DUF5007 domain-containing protein" evidence="1">
    <location>
        <begin position="18"/>
        <end position="345"/>
    </location>
</feature>
<organism evidence="2 3">
    <name type="scientific">Sphingobacterium nematocida</name>
    <dbReference type="NCBI Taxonomy" id="1513896"/>
    <lineage>
        <taxon>Bacteria</taxon>
        <taxon>Pseudomonadati</taxon>
        <taxon>Bacteroidota</taxon>
        <taxon>Sphingobacteriia</taxon>
        <taxon>Sphingobacteriales</taxon>
        <taxon>Sphingobacteriaceae</taxon>
        <taxon>Sphingobacterium</taxon>
    </lineage>
</organism>
<dbReference type="InterPro" id="IPR032173">
    <property type="entry name" value="DUF5007"/>
</dbReference>
<dbReference type="PROSITE" id="PS51257">
    <property type="entry name" value="PROKAR_LIPOPROTEIN"/>
    <property type="match status" value="1"/>
</dbReference>
<dbReference type="AlphaFoldDB" id="A0A1T5GH78"/>
<reference evidence="3" key="1">
    <citation type="submission" date="2017-02" db="EMBL/GenBank/DDBJ databases">
        <authorList>
            <person name="Varghese N."/>
            <person name="Submissions S."/>
        </authorList>
    </citation>
    <scope>NUCLEOTIDE SEQUENCE [LARGE SCALE GENOMIC DNA]</scope>
    <source>
        <strain evidence="3">DSM 24091</strain>
    </source>
</reference>
<dbReference type="OrthoDB" id="737630at2"/>
<evidence type="ECO:0000256" key="1">
    <source>
        <dbReference type="SAM" id="SignalP"/>
    </source>
</evidence>
<sequence length="345" mass="38627">MKSVIKTNLLLQLLAGALVITSCKSLIPDSVDALGDDVNYLTTEYTPTLGRKTVFENAATMGTSSSFPLDFKLVNVRRSDGEPATELTDKFPMKVWKSKYTAEEKSIAEIEAKRVVEYRSILEVGKNSGDIMFWDFGNSNWIKTQPDPGYEFDVEISNSGGRKYARNLKLKPFKERAYEPSQYNEVTGLAANAALPISVAVGLVGERTGDYIFGSDIQVFVIKDTENKTPGGTLSISLMDSLNNPLDIRLFKDTEWNKMIHGFNPVFKDNKVTYDVAYPIPLVKYPSNYTTSDGSMARILLRCDRVGFGGLLSPAMLGFNFSIYEEGHWEIQFRFRGETPKFDND</sequence>
<dbReference type="EMBL" id="FUZF01000025">
    <property type="protein sequence ID" value="SKC07690.1"/>
    <property type="molecule type" value="Genomic_DNA"/>
</dbReference>
<dbReference type="Pfam" id="PF16398">
    <property type="entry name" value="DUF5007"/>
    <property type="match status" value="1"/>
</dbReference>
<dbReference type="RefSeq" id="WP_079645702.1">
    <property type="nucleotide sequence ID" value="NZ_FUZF01000025.1"/>
</dbReference>
<protein>
    <recommendedName>
        <fullName evidence="4">DUF5007 domain-containing protein</fullName>
    </recommendedName>
</protein>